<dbReference type="InterPro" id="IPR029063">
    <property type="entry name" value="SAM-dependent_MTases_sf"/>
</dbReference>
<feature type="domain" description="Methyltransferase" evidence="1">
    <location>
        <begin position="43"/>
        <end position="139"/>
    </location>
</feature>
<evidence type="ECO:0000313" key="3">
    <source>
        <dbReference type="Proteomes" id="UP000614047"/>
    </source>
</evidence>
<name>A0A931DNA6_9ACTN</name>
<dbReference type="Proteomes" id="UP000614047">
    <property type="component" value="Unassembled WGS sequence"/>
</dbReference>
<protein>
    <submittedName>
        <fullName evidence="2">Phospholipid N-methyltransferase</fullName>
    </submittedName>
</protein>
<dbReference type="SUPFAM" id="SSF53335">
    <property type="entry name" value="S-adenosyl-L-methionine-dependent methyltransferases"/>
    <property type="match status" value="1"/>
</dbReference>
<dbReference type="EMBL" id="JADOUA010000001">
    <property type="protein sequence ID" value="MBG6092722.1"/>
    <property type="molecule type" value="Genomic_DNA"/>
</dbReference>
<comment type="caution">
    <text evidence="2">The sequence shown here is derived from an EMBL/GenBank/DDBJ whole genome shotgun (WGS) entry which is preliminary data.</text>
</comment>
<evidence type="ECO:0000259" key="1">
    <source>
        <dbReference type="Pfam" id="PF13649"/>
    </source>
</evidence>
<keyword evidence="3" id="KW-1185">Reference proteome</keyword>
<dbReference type="Gene3D" id="3.40.50.150">
    <property type="entry name" value="Vaccinia Virus protein VP39"/>
    <property type="match status" value="1"/>
</dbReference>
<gene>
    <name evidence="2" type="ORF">IW256_006835</name>
</gene>
<proteinExistence type="predicted"/>
<dbReference type="InterPro" id="IPR041698">
    <property type="entry name" value="Methyltransf_25"/>
</dbReference>
<sequence length="196" mass="21251">MSHDGRILLREFLRDPLRVGAVAPSGRRLATVLARVAPLGGHVIELGPGTGAVTEAIRRREPERQLALEVNPRLAGLVARRWPEIEVACADAAELSQVLEARDAGRADAVISSLPWAVMPGDQQRAVMRAVQAALTDAGCFTTYAYVHAMWTPAARRLPRMLAAAFTRVTVSPVVWANMPPAVVYRAHGPRPEADR</sequence>
<organism evidence="2 3">
    <name type="scientific">Actinomadura viridis</name>
    <dbReference type="NCBI Taxonomy" id="58110"/>
    <lineage>
        <taxon>Bacteria</taxon>
        <taxon>Bacillati</taxon>
        <taxon>Actinomycetota</taxon>
        <taxon>Actinomycetes</taxon>
        <taxon>Streptosporangiales</taxon>
        <taxon>Thermomonosporaceae</taxon>
        <taxon>Actinomadura</taxon>
    </lineage>
</organism>
<accession>A0A931DNA6</accession>
<dbReference type="Pfam" id="PF13649">
    <property type="entry name" value="Methyltransf_25"/>
    <property type="match status" value="1"/>
</dbReference>
<dbReference type="CDD" id="cd02440">
    <property type="entry name" value="AdoMet_MTases"/>
    <property type="match status" value="1"/>
</dbReference>
<dbReference type="AlphaFoldDB" id="A0A931DNA6"/>
<dbReference type="RefSeq" id="WP_197014864.1">
    <property type="nucleotide sequence ID" value="NZ_BAABES010000009.1"/>
</dbReference>
<reference evidence="2" key="1">
    <citation type="submission" date="2020-11" db="EMBL/GenBank/DDBJ databases">
        <title>Sequencing the genomes of 1000 actinobacteria strains.</title>
        <authorList>
            <person name="Klenk H.-P."/>
        </authorList>
    </citation>
    <scope>NUCLEOTIDE SEQUENCE</scope>
    <source>
        <strain evidence="2">DSM 43175</strain>
    </source>
</reference>
<evidence type="ECO:0000313" key="2">
    <source>
        <dbReference type="EMBL" id="MBG6092722.1"/>
    </source>
</evidence>